<accession>A0ABM9NT28</accession>
<organism evidence="1 2">
    <name type="scientific">Tenacibaculum platacis</name>
    <dbReference type="NCBI Taxonomy" id="3137852"/>
    <lineage>
        <taxon>Bacteria</taxon>
        <taxon>Pseudomonadati</taxon>
        <taxon>Bacteroidota</taxon>
        <taxon>Flavobacteriia</taxon>
        <taxon>Flavobacteriales</taxon>
        <taxon>Flavobacteriaceae</taxon>
        <taxon>Tenacibaculum</taxon>
    </lineage>
</organism>
<reference evidence="1 2" key="1">
    <citation type="submission" date="2024-05" db="EMBL/GenBank/DDBJ databases">
        <authorList>
            <person name="Duchaud E."/>
        </authorList>
    </citation>
    <scope>NUCLEOTIDE SEQUENCE [LARGE SCALE GENOMIC DNA]</scope>
    <source>
        <strain evidence="1">Ena-SAMPLE-TAB-13-05-2024-13:56:06:370-140302</strain>
    </source>
</reference>
<dbReference type="Proteomes" id="UP001497416">
    <property type="component" value="Unassembled WGS sequence"/>
</dbReference>
<gene>
    <name evidence="1" type="ORF">T190607A01A_10617</name>
</gene>
<comment type="caution">
    <text evidence="1">The sequence shown here is derived from an EMBL/GenBank/DDBJ whole genome shotgun (WGS) entry which is preliminary data.</text>
</comment>
<sequence length="584" mass="66592">MKTLKLFNAVIAKEAYKPEPLILDNGVIIEKEALWAKDLIIDYYEKEKLSGNELNKTFHKSWKKIKRLTRHDLLIEQIKHYISTYGSDFKSEIYIPNEITEVPDVKLIYKVVKAYTKQELIEKCLSLLQSGIALKEETIDDVLSILTDHLGYEFTGKENIKNKEAIVKIAELYHVYPENVVEFFRYIIYRTTNSTLLIKNDELIQEIKNSKYNPSAAFNKFGLEKLAEIFNRFKPLFLAYKTKAPKTINRISKLSKKFHKPLVTNPLNEVTFSLLTENDIHWLDNATPFALFKALSACYSRKNGQDTFLYRVRNGKSWVKPGYFSYTSEMNFNFILTYLKNRFDFTDKKLFLPEDIEYALPTSEKMFVGNIPTGTRFYGDKLAVGIYWEDSWGARDLDLSGLNIGGKVGWNSSYNQNKGSLMYSGDITSAPFGAVEYLYANNGLNAPTLVNSNVFSGSASCDFKIIIGKGDKITKDYMMNPNNLFAEVKCTSVQKQSIIGMLLPGEKNQSFVLLNFGAGHANVSGTSEVSNLATKALYQQWSNPLSFRTIVSLLGAEIVNKVEESTYDFSLETLEKDSFIKLFN</sequence>
<evidence type="ECO:0000313" key="1">
    <source>
        <dbReference type="EMBL" id="CAL2077968.1"/>
    </source>
</evidence>
<name>A0ABM9NT28_9FLAO</name>
<dbReference type="RefSeq" id="WP_348710244.1">
    <property type="nucleotide sequence ID" value="NZ_CAXIXY010000003.1"/>
</dbReference>
<proteinExistence type="predicted"/>
<evidence type="ECO:0000313" key="2">
    <source>
        <dbReference type="Proteomes" id="UP001497416"/>
    </source>
</evidence>
<keyword evidence="2" id="KW-1185">Reference proteome</keyword>
<dbReference type="EMBL" id="CAXIXY010000003">
    <property type="protein sequence ID" value="CAL2077968.1"/>
    <property type="molecule type" value="Genomic_DNA"/>
</dbReference>
<protein>
    <submittedName>
        <fullName evidence="1">Uncharacterized protein</fullName>
    </submittedName>
</protein>